<reference evidence="1 2" key="1">
    <citation type="submission" date="2006-10" db="EMBL/GenBank/DDBJ databases">
        <title>The Genome Sequence of Batrachochytrium dendrobatidis JEL423.</title>
        <authorList>
            <consortium name="The Broad Institute Genome Sequencing Platform"/>
            <person name="Birren B."/>
            <person name="Lander E."/>
            <person name="Galagan J."/>
            <person name="Cuomo C."/>
            <person name="Devon K."/>
            <person name="Jaffe D."/>
            <person name="Butler J."/>
            <person name="Alvarez P."/>
            <person name="Gnerre S."/>
            <person name="Grabherr M."/>
            <person name="Kleber M."/>
            <person name="Mauceli E."/>
            <person name="Brockman W."/>
            <person name="Young S."/>
            <person name="LaButti K."/>
            <person name="Sykes S."/>
            <person name="DeCaprio D."/>
            <person name="Crawford M."/>
            <person name="Koehrsen M."/>
            <person name="Engels R."/>
            <person name="Montgomery P."/>
            <person name="Pearson M."/>
            <person name="Howarth C."/>
            <person name="Larson L."/>
            <person name="White J."/>
            <person name="O'Leary S."/>
            <person name="Kodira C."/>
            <person name="Zeng Q."/>
            <person name="Yandava C."/>
            <person name="Alvarado L."/>
            <person name="Longcore J."/>
            <person name="James T."/>
        </authorList>
    </citation>
    <scope>NUCLEOTIDE SEQUENCE [LARGE SCALE GENOMIC DNA]</scope>
    <source>
        <strain evidence="1 2">JEL423</strain>
    </source>
</reference>
<organism evidence="1 2">
    <name type="scientific">Batrachochytrium dendrobatidis (strain JEL423)</name>
    <dbReference type="NCBI Taxonomy" id="403673"/>
    <lineage>
        <taxon>Eukaryota</taxon>
        <taxon>Fungi</taxon>
        <taxon>Fungi incertae sedis</taxon>
        <taxon>Chytridiomycota</taxon>
        <taxon>Chytridiomycota incertae sedis</taxon>
        <taxon>Chytridiomycetes</taxon>
        <taxon>Rhizophydiales</taxon>
        <taxon>Rhizophydiales incertae sedis</taxon>
        <taxon>Batrachochytrium</taxon>
    </lineage>
</organism>
<gene>
    <name evidence="1" type="ORF">BDEG_23613</name>
</gene>
<evidence type="ECO:0000313" key="1">
    <source>
        <dbReference type="EMBL" id="OAJ39791.1"/>
    </source>
</evidence>
<dbReference type="VEuPathDB" id="FungiDB:BDEG_23613"/>
<proteinExistence type="predicted"/>
<protein>
    <submittedName>
        <fullName evidence="1">Uncharacterized protein</fullName>
    </submittedName>
</protein>
<reference evidence="1 2" key="2">
    <citation type="submission" date="2016-05" db="EMBL/GenBank/DDBJ databases">
        <title>Lineage-specific infection strategies underlie the spectrum of fungal disease in amphibians.</title>
        <authorList>
            <person name="Cuomo C.A."/>
            <person name="Farrer R.A."/>
            <person name="James T."/>
            <person name="Longcore J."/>
            <person name="Birren B."/>
        </authorList>
    </citation>
    <scope>NUCLEOTIDE SEQUENCE [LARGE SCALE GENOMIC DNA]</scope>
    <source>
        <strain evidence="1 2">JEL423</strain>
    </source>
</reference>
<sequence length="419" mass="47822">MASSCPESSIRFVDSQLIPSIVYERMNSTPIVTAASSRAATPSILGITPGTHQDNKHKYSRILSTPTPLCTTELPLPQKPTVRLSSNLHRGVNICCNAPTKGVGVRVERWTPQCAALSCERTNNRNAQCDGFMDYSGRGESFETHQPDLFSGVMVIRSNTLATISRQTEASYQHESSSRNACLNRHHRRCVSEPFASGLRAFSPKPDNRLAQQDAAISAETEILKQSQLMAYKHQKKRDFRYALKCRLLESAYCQKEAFKKVLENTNAEAIEKHAGYLGHSRIEKRQELKQMQNNLPRTLSNESLAIKDLPVTRSYTVYPQEKFHFHQQHFHSKDLDRFSDILPKSRNDKDLEKELRLGYRTGHLDEIKRKHFGKVYEATRKHYMDLERKKCLDALQIKQAKQKTAGDKCKKYGFDSLF</sequence>
<dbReference type="AlphaFoldDB" id="A0A177WKC0"/>
<name>A0A177WKC0_BATDL</name>
<evidence type="ECO:0000313" key="2">
    <source>
        <dbReference type="Proteomes" id="UP000077115"/>
    </source>
</evidence>
<accession>A0A177WKC0</accession>
<dbReference type="EMBL" id="DS022303">
    <property type="protein sequence ID" value="OAJ39791.1"/>
    <property type="molecule type" value="Genomic_DNA"/>
</dbReference>
<dbReference type="Proteomes" id="UP000077115">
    <property type="component" value="Unassembled WGS sequence"/>
</dbReference>